<keyword evidence="2" id="KW-1185">Reference proteome</keyword>
<proteinExistence type="predicted"/>
<gene>
    <name evidence="1" type="ORF">H0H81_006159</name>
</gene>
<reference evidence="1" key="2">
    <citation type="submission" date="2021-10" db="EMBL/GenBank/DDBJ databases">
        <title>Phylogenomics reveals ancestral predisposition of the termite-cultivated fungus Termitomyces towards a domesticated lifestyle.</title>
        <authorList>
            <person name="Auxier B."/>
            <person name="Grum-Grzhimaylo A."/>
            <person name="Cardenas M.E."/>
            <person name="Lodge J.D."/>
            <person name="Laessoe T."/>
            <person name="Pedersen O."/>
            <person name="Smith M.E."/>
            <person name="Kuyper T.W."/>
            <person name="Franco-Molano E.A."/>
            <person name="Baroni T.J."/>
            <person name="Aanen D.K."/>
        </authorList>
    </citation>
    <scope>NUCLEOTIDE SEQUENCE</scope>
    <source>
        <strain evidence="1">D49</strain>
    </source>
</reference>
<organism evidence="1 2">
    <name type="scientific">Sphagnurus paluster</name>
    <dbReference type="NCBI Taxonomy" id="117069"/>
    <lineage>
        <taxon>Eukaryota</taxon>
        <taxon>Fungi</taxon>
        <taxon>Dikarya</taxon>
        <taxon>Basidiomycota</taxon>
        <taxon>Agaricomycotina</taxon>
        <taxon>Agaricomycetes</taxon>
        <taxon>Agaricomycetidae</taxon>
        <taxon>Agaricales</taxon>
        <taxon>Tricholomatineae</taxon>
        <taxon>Lyophyllaceae</taxon>
        <taxon>Sphagnurus</taxon>
    </lineage>
</organism>
<evidence type="ECO:0000313" key="1">
    <source>
        <dbReference type="EMBL" id="KAG5652140.1"/>
    </source>
</evidence>
<dbReference type="Proteomes" id="UP000717328">
    <property type="component" value="Unassembled WGS sequence"/>
</dbReference>
<dbReference type="AlphaFoldDB" id="A0A9P7KKX5"/>
<comment type="caution">
    <text evidence="1">The sequence shown here is derived from an EMBL/GenBank/DDBJ whole genome shotgun (WGS) entry which is preliminary data.</text>
</comment>
<dbReference type="PANTHER" id="PTHR38846">
    <property type="entry name" value="C3H1-TYPE DOMAIN-CONTAINING PROTEIN"/>
    <property type="match status" value="1"/>
</dbReference>
<evidence type="ECO:0000313" key="2">
    <source>
        <dbReference type="Proteomes" id="UP000717328"/>
    </source>
</evidence>
<reference evidence="1" key="1">
    <citation type="submission" date="2021-02" db="EMBL/GenBank/DDBJ databases">
        <authorList>
            <person name="Nieuwenhuis M."/>
            <person name="Van De Peppel L.J.J."/>
        </authorList>
    </citation>
    <scope>NUCLEOTIDE SEQUENCE</scope>
    <source>
        <strain evidence="1">D49</strain>
    </source>
</reference>
<protein>
    <submittedName>
        <fullName evidence="1">Uncharacterized protein</fullName>
    </submittedName>
</protein>
<dbReference type="EMBL" id="JABCKI010000157">
    <property type="protein sequence ID" value="KAG5652140.1"/>
    <property type="molecule type" value="Genomic_DNA"/>
</dbReference>
<sequence>MLMWDEDTKNIQRSLFKDTLVQAFNTIYGTDENDLASWQNLCSILHIAPMPEGLTACREAVAETNVNLVDLVDLPNSNNPVTTFPTEVALSEYTLGSGKIFPRENAYAGGLLKYLLRHIMNPRTPRAKPRVRTRRRGRR</sequence>
<name>A0A9P7KKX5_9AGAR</name>
<dbReference type="PANTHER" id="PTHR38846:SF1">
    <property type="entry name" value="C3H1-TYPE DOMAIN-CONTAINING PROTEIN"/>
    <property type="match status" value="1"/>
</dbReference>
<dbReference type="OrthoDB" id="6105938at2759"/>
<accession>A0A9P7KKX5</accession>